<keyword evidence="6 10" id="KW-0326">Glycosidase</keyword>
<dbReference type="PROSITE" id="PS00655">
    <property type="entry name" value="GLYCOSYL_HYDROL_F6_1"/>
    <property type="match status" value="1"/>
</dbReference>
<evidence type="ECO:0000256" key="6">
    <source>
        <dbReference type="ARBA" id="ARBA00023295"/>
    </source>
</evidence>
<dbReference type="HOGENOM" id="CLU_015488_2_1_11"/>
<dbReference type="InterPro" id="IPR012291">
    <property type="entry name" value="CBM2_carb-bd_dom_sf"/>
</dbReference>
<dbReference type="PANTHER" id="PTHR34876:SF4">
    <property type="entry name" value="1,4-BETA-D-GLUCAN CELLOBIOHYDROLASE C-RELATED"/>
    <property type="match status" value="1"/>
</dbReference>
<evidence type="ECO:0000256" key="5">
    <source>
        <dbReference type="ARBA" id="ARBA00023277"/>
    </source>
</evidence>
<evidence type="ECO:0000256" key="9">
    <source>
        <dbReference type="PROSITE-ProRule" id="PRU10057"/>
    </source>
</evidence>
<comment type="similarity">
    <text evidence="10">Belongs to the glycosyl hydrolase family 6.</text>
</comment>
<feature type="active site" evidence="8">
    <location>
        <position position="110"/>
    </location>
</feature>
<feature type="active site" description="Proton donor" evidence="9">
    <location>
        <position position="148"/>
    </location>
</feature>
<keyword evidence="4" id="KW-1015">Disulfide bond</keyword>
<dbReference type="OrthoDB" id="309899at2"/>
<dbReference type="InterPro" id="IPR006311">
    <property type="entry name" value="TAT_signal"/>
</dbReference>
<dbReference type="InterPro" id="IPR036434">
    <property type="entry name" value="Beta_cellobiohydrolase_sf"/>
</dbReference>
<dbReference type="PROSITE" id="PS00656">
    <property type="entry name" value="GLYCOSYL_HYDROL_F6_2"/>
    <property type="match status" value="1"/>
</dbReference>
<dbReference type="InterPro" id="IPR008965">
    <property type="entry name" value="CBM2/CBM3_carb-bd_dom_sf"/>
</dbReference>
<dbReference type="EMBL" id="CP000088">
    <property type="protein sequence ID" value="AAZ55112.1"/>
    <property type="molecule type" value="Genomic_DNA"/>
</dbReference>
<keyword evidence="3 10" id="KW-0136">Cellulose degradation</keyword>
<dbReference type="EC" id="3.2.1.-" evidence="10"/>
<dbReference type="SMART" id="SM00637">
    <property type="entry name" value="CBD_II"/>
    <property type="match status" value="1"/>
</dbReference>
<dbReference type="Gene3D" id="2.60.40.290">
    <property type="match status" value="1"/>
</dbReference>
<reference evidence="13" key="1">
    <citation type="submission" date="2005-07" db="EMBL/GenBank/DDBJ databases">
        <title>Complete sequence of Thermobifida fusca YX.</title>
        <authorList>
            <consortium name="US DOE Joint Genome Institute"/>
            <person name="Copeland A."/>
            <person name="Lucas S."/>
            <person name="Lapidus A."/>
            <person name="Barry K."/>
            <person name="Detter J.C."/>
            <person name="Glavina T."/>
            <person name="Hammon N."/>
            <person name="Israni S."/>
            <person name="Pitluck S."/>
            <person name="Di Bartolo G."/>
            <person name="Chain P."/>
            <person name="Schmutz J."/>
            <person name="Larimer F."/>
            <person name="Land M."/>
            <person name="Lykidis A."/>
            <person name="Richardson P."/>
        </authorList>
    </citation>
    <scope>NUCLEOTIDE SEQUENCE</scope>
    <source>
        <strain evidence="13">YX</strain>
    </source>
</reference>
<keyword evidence="7 10" id="KW-0624">Polysaccharide degradation</keyword>
<feature type="signal peptide" evidence="10">
    <location>
        <begin position="1"/>
        <end position="24"/>
    </location>
</feature>
<feature type="compositionally biased region" description="Pro residues" evidence="11">
    <location>
        <begin position="323"/>
        <end position="341"/>
    </location>
</feature>
<proteinExistence type="inferred from homology"/>
<accession>Q47R05</accession>
<evidence type="ECO:0000256" key="3">
    <source>
        <dbReference type="ARBA" id="ARBA00023001"/>
    </source>
</evidence>
<dbReference type="Gene3D" id="3.20.20.40">
    <property type="entry name" value="1, 4-beta cellobiohydrolase"/>
    <property type="match status" value="1"/>
</dbReference>
<evidence type="ECO:0000256" key="7">
    <source>
        <dbReference type="ARBA" id="ARBA00023326"/>
    </source>
</evidence>
<dbReference type="GO" id="GO:0030245">
    <property type="term" value="P:cellulose catabolic process"/>
    <property type="evidence" value="ECO:0007669"/>
    <property type="project" value="UniProtKB-KW"/>
</dbReference>
<feature type="domain" description="CBM2" evidence="12">
    <location>
        <begin position="339"/>
        <end position="441"/>
    </location>
</feature>
<dbReference type="InterPro" id="IPR001524">
    <property type="entry name" value="Glyco_hydro_6_CS"/>
</dbReference>
<name>Q47R05_THEFY</name>
<organism evidence="13">
    <name type="scientific">Thermobifida fusca (strain YX)</name>
    <dbReference type="NCBI Taxonomy" id="269800"/>
    <lineage>
        <taxon>Bacteria</taxon>
        <taxon>Bacillati</taxon>
        <taxon>Actinomycetota</taxon>
        <taxon>Actinomycetes</taxon>
        <taxon>Streptosporangiales</taxon>
        <taxon>Nocardiopsidaceae</taxon>
        <taxon>Thermobifida</taxon>
    </lineage>
</organism>
<dbReference type="GO" id="GO:0004553">
    <property type="term" value="F:hydrolase activity, hydrolyzing O-glycosyl compounds"/>
    <property type="evidence" value="ECO:0007669"/>
    <property type="project" value="InterPro"/>
</dbReference>
<evidence type="ECO:0000256" key="11">
    <source>
        <dbReference type="SAM" id="MobiDB-lite"/>
    </source>
</evidence>
<dbReference type="InterPro" id="IPR016288">
    <property type="entry name" value="Beta_cellobiohydrolase"/>
</dbReference>
<evidence type="ECO:0000256" key="10">
    <source>
        <dbReference type="RuleBase" id="RU361186"/>
    </source>
</evidence>
<sequence>MSPRPLRALLGAAAAALVSAAALAFPSQAAANDSPFYVNPNMSSAEWVRNNPNDPRTPVIRDRIASVPQGTWFAHHNPGQITGQVDALMSAAQAAGKIPILVVYNAPGRDCGNHSSGGAPSHSAYRSWIDEFAAGLKNRPAYIIVEPDLISLMSSCMQHVQQEVLETMAYAGKALKAGSSQARIYFDAGHSAWHSPAQMASWLQQADISNSAHGIATNTSNYRWTADEVAYAKAVLSAIGNPSLRAVIDTSRNGNGPAGNEWCDPSGRAIGTPSTTNTGDPMIDAFLWIKLPGEADGCIAGAGQFVPQAAYEMAIAAGGTNPNPNPNPTPTPTPTPTPPPGSSGACTATYTIANEWNDGFQATVTVTANQNITGWTVTWTFTDGQTITNAWNADVSTSGSSVTARNVGHNGTLSQGASTEFGFVGSKGNSNSVPTLTCAAS</sequence>
<dbReference type="SUPFAM" id="SSF49384">
    <property type="entry name" value="Carbohydrate-binding domain"/>
    <property type="match status" value="1"/>
</dbReference>
<keyword evidence="5 10" id="KW-0119">Carbohydrate metabolism</keyword>
<evidence type="ECO:0000256" key="8">
    <source>
        <dbReference type="PROSITE-ProRule" id="PRU10056"/>
    </source>
</evidence>
<dbReference type="Pfam" id="PF00553">
    <property type="entry name" value="CBM_2"/>
    <property type="match status" value="1"/>
</dbReference>
<dbReference type="GO" id="GO:0030247">
    <property type="term" value="F:polysaccharide binding"/>
    <property type="evidence" value="ECO:0007669"/>
    <property type="project" value="UniProtKB-UniRule"/>
</dbReference>
<dbReference type="PROSITE" id="PS00561">
    <property type="entry name" value="CBM2_A"/>
    <property type="match status" value="1"/>
</dbReference>
<dbReference type="AlphaFoldDB" id="Q47R05"/>
<dbReference type="CAZy" id="GH6">
    <property type="family name" value="Glycoside Hydrolase Family 6"/>
</dbReference>
<dbReference type="PROSITE" id="PS51173">
    <property type="entry name" value="CBM2"/>
    <property type="match status" value="1"/>
</dbReference>
<dbReference type="SUPFAM" id="SSF51989">
    <property type="entry name" value="Glycosyl hydrolases family 6, cellulases"/>
    <property type="match status" value="1"/>
</dbReference>
<dbReference type="Pfam" id="PF01341">
    <property type="entry name" value="Glyco_hydro_6"/>
    <property type="match status" value="1"/>
</dbReference>
<evidence type="ECO:0000256" key="1">
    <source>
        <dbReference type="ARBA" id="ARBA00022729"/>
    </source>
</evidence>
<evidence type="ECO:0000256" key="2">
    <source>
        <dbReference type="ARBA" id="ARBA00022801"/>
    </source>
</evidence>
<protein>
    <recommendedName>
        <fullName evidence="10">Glucanase</fullName>
        <ecNumber evidence="10">3.2.1.-</ecNumber>
    </recommendedName>
</protein>
<keyword evidence="2 10" id="KW-0378">Hydrolase</keyword>
<dbReference type="KEGG" id="tfu:Tfu_1074"/>
<dbReference type="PANTHER" id="PTHR34876">
    <property type="match status" value="1"/>
</dbReference>
<dbReference type="InterPro" id="IPR001919">
    <property type="entry name" value="CBD2"/>
</dbReference>
<dbReference type="STRING" id="269800.Tfu_1074"/>
<dbReference type="InterPro" id="IPR018366">
    <property type="entry name" value="CBM2_CS"/>
</dbReference>
<dbReference type="CAZy" id="CBM2">
    <property type="family name" value="Carbohydrate-Binding Module Family 2"/>
</dbReference>
<evidence type="ECO:0000256" key="4">
    <source>
        <dbReference type="ARBA" id="ARBA00023157"/>
    </source>
</evidence>
<gene>
    <name evidence="13" type="ordered locus">Tfu_1074</name>
</gene>
<feature type="region of interest" description="Disordered" evidence="11">
    <location>
        <begin position="317"/>
        <end position="343"/>
    </location>
</feature>
<dbReference type="PROSITE" id="PS51318">
    <property type="entry name" value="TAT"/>
    <property type="match status" value="1"/>
</dbReference>
<evidence type="ECO:0000259" key="12">
    <source>
        <dbReference type="PROSITE" id="PS51173"/>
    </source>
</evidence>
<dbReference type="PRINTS" id="PR00733">
    <property type="entry name" value="GLHYDRLASE6"/>
</dbReference>
<keyword evidence="1 10" id="KW-0732">Signal</keyword>
<feature type="chain" id="PRO_5039743200" description="Glucanase" evidence="10">
    <location>
        <begin position="25"/>
        <end position="441"/>
    </location>
</feature>
<evidence type="ECO:0000313" key="13">
    <source>
        <dbReference type="EMBL" id="AAZ55112.1"/>
    </source>
</evidence>
<dbReference type="SMR" id="Q47R05"/>
<dbReference type="RefSeq" id="WP_011291521.1">
    <property type="nucleotide sequence ID" value="NC_007333.1"/>
</dbReference>
<dbReference type="eggNOG" id="COG5297">
    <property type="taxonomic scope" value="Bacteria"/>
</dbReference>